<feature type="transmembrane region" description="Helical" evidence="1">
    <location>
        <begin position="64"/>
        <end position="84"/>
    </location>
</feature>
<keyword evidence="1" id="KW-0472">Membrane</keyword>
<organism evidence="3 4">
    <name type="scientific">Candidatus Woykebacteria bacterium RIFCSPHIGHO2_12_FULL_45_10</name>
    <dbReference type="NCBI Taxonomy" id="1802603"/>
    <lineage>
        <taxon>Bacteria</taxon>
        <taxon>Candidatus Woykeibacteriota</taxon>
    </lineage>
</organism>
<evidence type="ECO:0000313" key="3">
    <source>
        <dbReference type="EMBL" id="OGY28951.1"/>
    </source>
</evidence>
<proteinExistence type="predicted"/>
<dbReference type="Proteomes" id="UP000178068">
    <property type="component" value="Unassembled WGS sequence"/>
</dbReference>
<sequence>MDPASCHFENQEKDEQVVLILRSHPITNLGWIVVTIVLALVGLGTFLVLVMLPAITKFFDSQDLVIFLLAWLTLLAGFAIQRYLSWYFNVNLVTNKKIVDVDFLHLFYKQISQTSLENVQDITTHTGGVFQNHFDYGDVVIQTAGEMANFEFLLVPDPEGVQKKIMELASLYRKETGAKPL</sequence>
<accession>A0A1G1WMU9</accession>
<dbReference type="InterPro" id="IPR005182">
    <property type="entry name" value="YdbS-like_PH"/>
</dbReference>
<gene>
    <name evidence="3" type="ORF">A3F35_02420</name>
</gene>
<evidence type="ECO:0000259" key="2">
    <source>
        <dbReference type="Pfam" id="PF03703"/>
    </source>
</evidence>
<keyword evidence="1" id="KW-0812">Transmembrane</keyword>
<dbReference type="EMBL" id="MHCZ01000045">
    <property type="protein sequence ID" value="OGY28951.1"/>
    <property type="molecule type" value="Genomic_DNA"/>
</dbReference>
<feature type="domain" description="YdbS-like PH" evidence="2">
    <location>
        <begin position="109"/>
        <end position="165"/>
    </location>
</feature>
<name>A0A1G1WMU9_9BACT</name>
<dbReference type="STRING" id="1802603.A3F35_02420"/>
<dbReference type="AlphaFoldDB" id="A0A1G1WMU9"/>
<evidence type="ECO:0000256" key="1">
    <source>
        <dbReference type="SAM" id="Phobius"/>
    </source>
</evidence>
<comment type="caution">
    <text evidence="3">The sequence shown here is derived from an EMBL/GenBank/DDBJ whole genome shotgun (WGS) entry which is preliminary data.</text>
</comment>
<keyword evidence="1" id="KW-1133">Transmembrane helix</keyword>
<protein>
    <recommendedName>
        <fullName evidence="2">YdbS-like PH domain-containing protein</fullName>
    </recommendedName>
</protein>
<reference evidence="3 4" key="1">
    <citation type="journal article" date="2016" name="Nat. Commun.">
        <title>Thousands of microbial genomes shed light on interconnected biogeochemical processes in an aquifer system.</title>
        <authorList>
            <person name="Anantharaman K."/>
            <person name="Brown C.T."/>
            <person name="Hug L.A."/>
            <person name="Sharon I."/>
            <person name="Castelle C.J."/>
            <person name="Probst A.J."/>
            <person name="Thomas B.C."/>
            <person name="Singh A."/>
            <person name="Wilkins M.J."/>
            <person name="Karaoz U."/>
            <person name="Brodie E.L."/>
            <person name="Williams K.H."/>
            <person name="Hubbard S.S."/>
            <person name="Banfield J.F."/>
        </authorList>
    </citation>
    <scope>NUCLEOTIDE SEQUENCE [LARGE SCALE GENOMIC DNA]</scope>
</reference>
<evidence type="ECO:0000313" key="4">
    <source>
        <dbReference type="Proteomes" id="UP000178068"/>
    </source>
</evidence>
<feature type="transmembrane region" description="Helical" evidence="1">
    <location>
        <begin position="29"/>
        <end position="52"/>
    </location>
</feature>
<dbReference type="Pfam" id="PF03703">
    <property type="entry name" value="bPH_2"/>
    <property type="match status" value="1"/>
</dbReference>